<dbReference type="AlphaFoldDB" id="A0A9D4KJ92"/>
<gene>
    <name evidence="3" type="ORF">DPMN_114394</name>
</gene>
<keyword evidence="1" id="KW-0479">Metal-binding</keyword>
<evidence type="ECO:0000259" key="2">
    <source>
        <dbReference type="PROSITE" id="PS50103"/>
    </source>
</evidence>
<dbReference type="InterPro" id="IPR000571">
    <property type="entry name" value="Znf_CCCH"/>
</dbReference>
<dbReference type="EMBL" id="JAIWYP010000004">
    <property type="protein sequence ID" value="KAH3840935.1"/>
    <property type="molecule type" value="Genomic_DNA"/>
</dbReference>
<feature type="domain" description="C3H1-type" evidence="2">
    <location>
        <begin position="17"/>
        <end position="38"/>
    </location>
</feature>
<dbReference type="Proteomes" id="UP000828390">
    <property type="component" value="Unassembled WGS sequence"/>
</dbReference>
<dbReference type="PROSITE" id="PS50103">
    <property type="entry name" value="ZF_C3H1"/>
    <property type="match status" value="1"/>
</dbReference>
<protein>
    <recommendedName>
        <fullName evidence="2">C3H1-type domain-containing protein</fullName>
    </recommendedName>
</protein>
<reference evidence="3" key="2">
    <citation type="submission" date="2020-11" db="EMBL/GenBank/DDBJ databases">
        <authorList>
            <person name="McCartney M.A."/>
            <person name="Auch B."/>
            <person name="Kono T."/>
            <person name="Mallez S."/>
            <person name="Becker A."/>
            <person name="Gohl D.M."/>
            <person name="Silverstein K.A.T."/>
            <person name="Koren S."/>
            <person name="Bechman K.B."/>
            <person name="Herman A."/>
            <person name="Abrahante J.E."/>
            <person name="Garbe J."/>
        </authorList>
    </citation>
    <scope>NUCLEOTIDE SEQUENCE</scope>
    <source>
        <strain evidence="3">Duluth1</strain>
        <tissue evidence="3">Whole animal</tissue>
    </source>
</reference>
<organism evidence="3 4">
    <name type="scientific">Dreissena polymorpha</name>
    <name type="common">Zebra mussel</name>
    <name type="synonym">Mytilus polymorpha</name>
    <dbReference type="NCBI Taxonomy" id="45954"/>
    <lineage>
        <taxon>Eukaryota</taxon>
        <taxon>Metazoa</taxon>
        <taxon>Spiralia</taxon>
        <taxon>Lophotrochozoa</taxon>
        <taxon>Mollusca</taxon>
        <taxon>Bivalvia</taxon>
        <taxon>Autobranchia</taxon>
        <taxon>Heteroconchia</taxon>
        <taxon>Euheterodonta</taxon>
        <taxon>Imparidentia</taxon>
        <taxon>Neoheterodontei</taxon>
        <taxon>Myida</taxon>
        <taxon>Dreissenoidea</taxon>
        <taxon>Dreissenidae</taxon>
        <taxon>Dreissena</taxon>
    </lineage>
</organism>
<keyword evidence="1" id="KW-0863">Zinc-finger</keyword>
<name>A0A9D4KJ92_DREPO</name>
<dbReference type="GO" id="GO:0008270">
    <property type="term" value="F:zinc ion binding"/>
    <property type="evidence" value="ECO:0007669"/>
    <property type="project" value="UniProtKB-KW"/>
</dbReference>
<evidence type="ECO:0000256" key="1">
    <source>
        <dbReference type="PROSITE-ProRule" id="PRU00723"/>
    </source>
</evidence>
<keyword evidence="4" id="KW-1185">Reference proteome</keyword>
<evidence type="ECO:0000313" key="4">
    <source>
        <dbReference type="Proteomes" id="UP000828390"/>
    </source>
</evidence>
<accession>A0A9D4KJ92</accession>
<keyword evidence="1" id="KW-0862">Zinc</keyword>
<evidence type="ECO:0000313" key="3">
    <source>
        <dbReference type="EMBL" id="KAH3840935.1"/>
    </source>
</evidence>
<comment type="caution">
    <text evidence="3">The sequence shown here is derived from an EMBL/GenBank/DDBJ whole genome shotgun (WGS) entry which is preliminary data.</text>
</comment>
<proteinExistence type="predicted"/>
<reference evidence="3" key="1">
    <citation type="journal article" date="2019" name="bioRxiv">
        <title>The Genome of the Zebra Mussel, Dreissena polymorpha: A Resource for Invasive Species Research.</title>
        <authorList>
            <person name="McCartney M.A."/>
            <person name="Auch B."/>
            <person name="Kono T."/>
            <person name="Mallez S."/>
            <person name="Zhang Y."/>
            <person name="Obille A."/>
            <person name="Becker A."/>
            <person name="Abrahante J.E."/>
            <person name="Garbe J."/>
            <person name="Badalamenti J.P."/>
            <person name="Herman A."/>
            <person name="Mangelson H."/>
            <person name="Liachko I."/>
            <person name="Sullivan S."/>
            <person name="Sone E.D."/>
            <person name="Koren S."/>
            <person name="Silverstein K.A.T."/>
            <person name="Beckman K.B."/>
            <person name="Gohl D.M."/>
        </authorList>
    </citation>
    <scope>NUCLEOTIDE SEQUENCE</scope>
    <source>
        <strain evidence="3">Duluth1</strain>
        <tissue evidence="3">Whole animal</tissue>
    </source>
</reference>
<feature type="zinc finger region" description="C3H1-type" evidence="1">
    <location>
        <begin position="17"/>
        <end position="38"/>
    </location>
</feature>
<sequence length="120" mass="13233">MPSFSETARCRTGYSYPCIDFNKGSCAWPVCRFAHVRTHWPPQEARPFVFPVLGTGLALTEGPVVAYPVKQDPCNFDLSSIAPTPVNFTSLSRALAAYENRVDADIILDGFASGFKLHYS</sequence>